<evidence type="ECO:0000256" key="2">
    <source>
        <dbReference type="ARBA" id="ARBA00022556"/>
    </source>
</evidence>
<keyword evidence="3 7" id="KW-0808">Transferase</keyword>
<dbReference type="PANTHER" id="PTHR43378">
    <property type="entry name" value="UDP-3-O-ACYLGLUCOSAMINE N-ACYLTRANSFERASE"/>
    <property type="match status" value="1"/>
</dbReference>
<dbReference type="EMBL" id="QWGB01000003">
    <property type="protein sequence ID" value="RIJ26231.1"/>
    <property type="molecule type" value="Genomic_DNA"/>
</dbReference>
<dbReference type="RefSeq" id="WP_119378084.1">
    <property type="nucleotide sequence ID" value="NZ_QWGB01000003.1"/>
</dbReference>
<evidence type="ECO:0000256" key="3">
    <source>
        <dbReference type="ARBA" id="ARBA00022679"/>
    </source>
</evidence>
<evidence type="ECO:0000256" key="5">
    <source>
        <dbReference type="ARBA" id="ARBA00023098"/>
    </source>
</evidence>
<dbReference type="GO" id="GO:0016410">
    <property type="term" value="F:N-acyltransferase activity"/>
    <property type="evidence" value="ECO:0007669"/>
    <property type="project" value="InterPro"/>
</dbReference>
<reference evidence="7 8" key="1">
    <citation type="submission" date="2018-08" db="EMBL/GenBank/DDBJ databases">
        <title>Henriciella mobilis sp. nov., isolated from seawater.</title>
        <authorList>
            <person name="Cheng H."/>
            <person name="Wu Y.-H."/>
            <person name="Xu X.-W."/>
            <person name="Guo L.-L."/>
        </authorList>
    </citation>
    <scope>NUCLEOTIDE SEQUENCE [LARGE SCALE GENOMIC DNA]</scope>
    <source>
        <strain evidence="7 8">CCUG66934</strain>
    </source>
</reference>
<keyword evidence="8" id="KW-1185">Reference proteome</keyword>
<dbReference type="InterPro" id="IPR007691">
    <property type="entry name" value="LpxD"/>
</dbReference>
<dbReference type="Gene3D" id="3.40.1390.10">
    <property type="entry name" value="MurE/MurF, N-terminal domain"/>
    <property type="match status" value="1"/>
</dbReference>
<evidence type="ECO:0000256" key="4">
    <source>
        <dbReference type="ARBA" id="ARBA00022737"/>
    </source>
</evidence>
<dbReference type="EC" id="2.3.1.191" evidence="7"/>
<dbReference type="Proteomes" id="UP000265431">
    <property type="component" value="Unassembled WGS sequence"/>
</dbReference>
<dbReference type="SUPFAM" id="SSF51161">
    <property type="entry name" value="Trimeric LpxA-like enzymes"/>
    <property type="match status" value="1"/>
</dbReference>
<comment type="caution">
    <text evidence="7">The sequence shown here is derived from an EMBL/GenBank/DDBJ whole genome shotgun (WGS) entry which is preliminary data.</text>
</comment>
<keyword evidence="1" id="KW-0444">Lipid biosynthesis</keyword>
<dbReference type="Pfam" id="PF00132">
    <property type="entry name" value="Hexapep"/>
    <property type="match status" value="3"/>
</dbReference>
<dbReference type="OrthoDB" id="9784739at2"/>
<evidence type="ECO:0000313" key="7">
    <source>
        <dbReference type="EMBL" id="RIJ26231.1"/>
    </source>
</evidence>
<gene>
    <name evidence="7" type="primary">lpxD</name>
    <name evidence="7" type="ORF">D1224_01030</name>
</gene>
<dbReference type="GO" id="GO:0103118">
    <property type="term" value="F:UDP-3-O-[(3R)-3-hydroxyacyl]-glucosamine N-acyltransferase activity"/>
    <property type="evidence" value="ECO:0007669"/>
    <property type="project" value="UniProtKB-EC"/>
</dbReference>
<proteinExistence type="predicted"/>
<accession>A0A399R6V1</accession>
<evidence type="ECO:0000313" key="8">
    <source>
        <dbReference type="Proteomes" id="UP000265431"/>
    </source>
</evidence>
<dbReference type="PANTHER" id="PTHR43378:SF2">
    <property type="entry name" value="UDP-3-O-ACYLGLUCOSAMINE N-ACYLTRANSFERASE 1, MITOCHONDRIAL-RELATED"/>
    <property type="match status" value="1"/>
</dbReference>
<keyword evidence="2" id="KW-0441">Lipid A biosynthesis</keyword>
<keyword evidence="4" id="KW-0677">Repeat</keyword>
<organism evidence="7 8">
    <name type="scientific">Henriciella barbarensis</name>
    <dbReference type="NCBI Taxonomy" id="86342"/>
    <lineage>
        <taxon>Bacteria</taxon>
        <taxon>Pseudomonadati</taxon>
        <taxon>Pseudomonadota</taxon>
        <taxon>Alphaproteobacteria</taxon>
        <taxon>Hyphomonadales</taxon>
        <taxon>Hyphomonadaceae</taxon>
        <taxon>Henriciella</taxon>
    </lineage>
</organism>
<dbReference type="InterPro" id="IPR018357">
    <property type="entry name" value="Hexapep_transf_CS"/>
</dbReference>
<keyword evidence="5" id="KW-0443">Lipid metabolism</keyword>
<dbReference type="PROSITE" id="PS00101">
    <property type="entry name" value="HEXAPEP_TRANSFERASES"/>
    <property type="match status" value="1"/>
</dbReference>
<name>A0A399R6V1_9PROT</name>
<dbReference type="GO" id="GO:0016020">
    <property type="term" value="C:membrane"/>
    <property type="evidence" value="ECO:0007669"/>
    <property type="project" value="GOC"/>
</dbReference>
<protein>
    <submittedName>
        <fullName evidence="7">UDP-3-O-(3-hydroxymyristoyl)glucosamine N-acyltransferase</fullName>
        <ecNumber evidence="7">2.3.1.191</ecNumber>
    </submittedName>
</protein>
<dbReference type="NCBIfam" id="TIGR01853">
    <property type="entry name" value="lipid_A_lpxD"/>
    <property type="match status" value="1"/>
</dbReference>
<dbReference type="Gene3D" id="2.160.10.10">
    <property type="entry name" value="Hexapeptide repeat proteins"/>
    <property type="match status" value="1"/>
</dbReference>
<evidence type="ECO:0000256" key="1">
    <source>
        <dbReference type="ARBA" id="ARBA00022516"/>
    </source>
</evidence>
<dbReference type="CDD" id="cd03352">
    <property type="entry name" value="LbH_LpxD"/>
    <property type="match status" value="1"/>
</dbReference>
<dbReference type="InterPro" id="IPR001451">
    <property type="entry name" value="Hexapep"/>
</dbReference>
<evidence type="ECO:0000256" key="6">
    <source>
        <dbReference type="ARBA" id="ARBA00023315"/>
    </source>
</evidence>
<keyword evidence="6 7" id="KW-0012">Acyltransferase</keyword>
<sequence>MPADPRFFRSIGPLSLGELAAATGAELKGDPGTLATNVAASARARIGEICYYEGKKPPAADAISAEATACFIREDFAVALPDGVAALVTPLPRHAHAVAAKKLIQFRDWGDVEAPHEATNIHPGARIAPTAHIGEGAAIGDRSIIAPNAVIGPGVQIGRDCVIGANVSIQCALIGNHVKVYSGARIGEAGFGVMSGPAGAEDAPQFGRVILQDGVTVGANSCVDRGAFDDTIIGENTKIDNLCQIAHNVVLGRNVLMASFAGISGTVTIGDGVQLGGRVGIADHVVIGEGAQIAASAGVFREIPARETWGGTPARPLRDWMREIAWVQKQTSRERRKS</sequence>
<dbReference type="NCBIfam" id="NF002060">
    <property type="entry name" value="PRK00892.1"/>
    <property type="match status" value="1"/>
</dbReference>
<dbReference type="GO" id="GO:0009245">
    <property type="term" value="P:lipid A biosynthetic process"/>
    <property type="evidence" value="ECO:0007669"/>
    <property type="project" value="UniProtKB-KW"/>
</dbReference>
<dbReference type="InterPro" id="IPR011004">
    <property type="entry name" value="Trimer_LpxA-like_sf"/>
</dbReference>
<dbReference type="AlphaFoldDB" id="A0A399R6V1"/>